<feature type="region of interest" description="Disordered" evidence="1">
    <location>
        <begin position="385"/>
        <end position="428"/>
    </location>
</feature>
<accession>A0A146K1D6</accession>
<organism evidence="3">
    <name type="scientific">Trepomonas sp. PC1</name>
    <dbReference type="NCBI Taxonomy" id="1076344"/>
    <lineage>
        <taxon>Eukaryota</taxon>
        <taxon>Metamonada</taxon>
        <taxon>Diplomonadida</taxon>
        <taxon>Hexamitidae</taxon>
        <taxon>Hexamitinae</taxon>
        <taxon>Trepomonas</taxon>
    </lineage>
</organism>
<feature type="transmembrane region" description="Helical" evidence="2">
    <location>
        <begin position="336"/>
        <end position="358"/>
    </location>
</feature>
<keyword evidence="2" id="KW-0472">Membrane</keyword>
<reference evidence="3" key="1">
    <citation type="submission" date="2015-07" db="EMBL/GenBank/DDBJ databases">
        <title>Adaptation to a free-living lifestyle via gene acquisitions in the diplomonad Trepomonas sp. PC1.</title>
        <authorList>
            <person name="Xu F."/>
            <person name="Jerlstrom-Hultqvist J."/>
            <person name="Kolisko M."/>
            <person name="Simpson A.G.B."/>
            <person name="Roger A.J."/>
            <person name="Svard S.G."/>
            <person name="Andersson J.O."/>
        </authorList>
    </citation>
    <scope>NUCLEOTIDE SEQUENCE</scope>
    <source>
        <strain evidence="3">PC1</strain>
    </source>
</reference>
<feature type="compositionally biased region" description="Basic and acidic residues" evidence="1">
    <location>
        <begin position="405"/>
        <end position="418"/>
    </location>
</feature>
<keyword evidence="2" id="KW-0812">Transmembrane</keyword>
<feature type="non-terminal residue" evidence="3">
    <location>
        <position position="1"/>
    </location>
</feature>
<proteinExistence type="predicted"/>
<evidence type="ECO:0000256" key="1">
    <source>
        <dbReference type="SAM" id="MobiDB-lite"/>
    </source>
</evidence>
<keyword evidence="2" id="KW-1133">Transmembrane helix</keyword>
<protein>
    <recommendedName>
        <fullName evidence="4">Transmembrane protein</fullName>
    </recommendedName>
</protein>
<dbReference type="EMBL" id="GDID01007135">
    <property type="protein sequence ID" value="JAP89471.1"/>
    <property type="molecule type" value="Transcribed_RNA"/>
</dbReference>
<sequence length="428" mass="49899">TNNLLFIQQESIESCYLVKDIYKLTLINNLLTLKLDFKDQTHCAINQPAITASFTSNLITYRKQMLPTVKTNLQTGATFQVFFQQRDFVGLNGTIFFNFSVQSFSPSGLLLSEGFVQKEVETQIPSCFLQQENIELKFEHNQFKVQIKDIFQDDFFKLPCETGLNLEKKDQFSLSYQVDNQTFTVQKDEFVEVQTKYVNIDLNSQKINQKAQLKYKSFDYTIDANVKNIGQCDRWWDFQLLKRKNQLVLKSMKQKTCDQSKQIKIPVLLMSNGESCTFYEQNEDEMIADCVYEEKMWIQFKFNTSVFDDNDQVIQIEEERDYRYNVIDFDLDQAPIGWIIAGICFGVGMTAVLSVIGYSQVYKFKIQGVSSLQQVINETVRENSDDTEKTHLIKKEKKPRKQKTRQKEKEIKFVDENGARLPAPPIKN</sequence>
<evidence type="ECO:0000313" key="3">
    <source>
        <dbReference type="EMBL" id="JAP89471.1"/>
    </source>
</evidence>
<gene>
    <name evidence="3" type="ORF">TPC1_31034</name>
</gene>
<evidence type="ECO:0008006" key="4">
    <source>
        <dbReference type="Google" id="ProtNLM"/>
    </source>
</evidence>
<name>A0A146K1D6_9EUKA</name>
<evidence type="ECO:0000256" key="2">
    <source>
        <dbReference type="SAM" id="Phobius"/>
    </source>
</evidence>
<feature type="compositionally biased region" description="Basic residues" evidence="1">
    <location>
        <begin position="394"/>
        <end position="404"/>
    </location>
</feature>
<dbReference type="AlphaFoldDB" id="A0A146K1D6"/>